<dbReference type="EMBL" id="REGW02000051">
    <property type="protein sequence ID" value="KAE8278047.1"/>
    <property type="molecule type" value="Genomic_DNA"/>
</dbReference>
<proteinExistence type="predicted"/>
<dbReference type="Gene3D" id="2.60.40.10">
    <property type="entry name" value="Immunoglobulins"/>
    <property type="match status" value="1"/>
</dbReference>
<sequence length="211" mass="24712">MFPPLVQFSWKRQKEDGPLVEVHRGDGEQLELRESGHTVSILLIHQQENSTYKYRCYVKHEGGTVEAQIEQEGWLPEALDLAPLRCPILLERAHRVGPRRDAGDPPRTLIMKFQSYKQKMLVMKAAKEKKDVLYKNKRVRLYNDLATEVHRQRKKYDNVRQQLRSLGLRHGIMPPAKLVVTYREQTHTFNMPTEAQEFINKIKEERGGNND</sequence>
<comment type="caution">
    <text evidence="2">The sequence shown here is derived from an EMBL/GenBank/DDBJ whole genome shotgun (WGS) entry which is preliminary data.</text>
</comment>
<dbReference type="InterPro" id="IPR042566">
    <property type="entry name" value="L1_C"/>
</dbReference>
<dbReference type="PANTHER" id="PTHR11505">
    <property type="entry name" value="L1 TRANSPOSABLE ELEMENT-RELATED"/>
    <property type="match status" value="1"/>
</dbReference>
<dbReference type="AlphaFoldDB" id="A0A6G0HFN8"/>
<dbReference type="PROSITE" id="PS50835">
    <property type="entry name" value="IG_LIKE"/>
    <property type="match status" value="1"/>
</dbReference>
<dbReference type="Gene3D" id="3.30.250.20">
    <property type="entry name" value="L1 transposable element, C-terminal domain"/>
    <property type="match status" value="1"/>
</dbReference>
<dbReference type="InterPro" id="IPR007110">
    <property type="entry name" value="Ig-like_dom"/>
</dbReference>
<evidence type="ECO:0000313" key="2">
    <source>
        <dbReference type="EMBL" id="KAE8278047.1"/>
    </source>
</evidence>
<organism evidence="2 3">
    <name type="scientific">Larimichthys crocea</name>
    <name type="common">Large yellow croaker</name>
    <name type="synonym">Pseudosciaena crocea</name>
    <dbReference type="NCBI Taxonomy" id="215358"/>
    <lineage>
        <taxon>Eukaryota</taxon>
        <taxon>Metazoa</taxon>
        <taxon>Chordata</taxon>
        <taxon>Craniata</taxon>
        <taxon>Vertebrata</taxon>
        <taxon>Euteleostomi</taxon>
        <taxon>Actinopterygii</taxon>
        <taxon>Neopterygii</taxon>
        <taxon>Teleostei</taxon>
        <taxon>Neoteleostei</taxon>
        <taxon>Acanthomorphata</taxon>
        <taxon>Eupercaria</taxon>
        <taxon>Sciaenidae</taxon>
        <taxon>Larimichthys</taxon>
    </lineage>
</organism>
<feature type="domain" description="Ig-like" evidence="1">
    <location>
        <begin position="1"/>
        <end position="70"/>
    </location>
</feature>
<reference evidence="2 3" key="1">
    <citation type="submission" date="2019-07" db="EMBL/GenBank/DDBJ databases">
        <title>Chromosome genome assembly for large yellow croaker.</title>
        <authorList>
            <person name="Xiao S."/>
        </authorList>
    </citation>
    <scope>NUCLEOTIDE SEQUENCE [LARGE SCALE GENOMIC DNA]</scope>
    <source>
        <strain evidence="2">JMULYC20181020</strain>
        <tissue evidence="2">Muscle</tissue>
    </source>
</reference>
<dbReference type="InterPro" id="IPR013783">
    <property type="entry name" value="Ig-like_fold"/>
</dbReference>
<keyword evidence="3" id="KW-1185">Reference proteome</keyword>
<protein>
    <submittedName>
        <fullName evidence="2">LINE-1 retrotransposable element ORF1 protein</fullName>
    </submittedName>
</protein>
<dbReference type="InterPro" id="IPR004244">
    <property type="entry name" value="Transposase_22"/>
</dbReference>
<evidence type="ECO:0000259" key="1">
    <source>
        <dbReference type="PROSITE" id="PS50835"/>
    </source>
</evidence>
<gene>
    <name evidence="2" type="ORF">D5F01_LYC23900</name>
</gene>
<name>A0A6G0HFN8_LARCR</name>
<accession>A0A6G0HFN8</accession>
<dbReference type="Proteomes" id="UP000424527">
    <property type="component" value="Unassembled WGS sequence"/>
</dbReference>
<evidence type="ECO:0000313" key="3">
    <source>
        <dbReference type="Proteomes" id="UP000424527"/>
    </source>
</evidence>